<sequence length="212" mass="23054">MSRSTFTKTGQQLHRQLGQILAAPVLRGENDPLQLVREAHKVQELAEALIGAAVQQAREAGRTWQEIGEVLRVSRQAAFQRYGKPIDPRTGQVVTISPLPEAGELAKMVIDDLAHSRWADVSARFDAIMSERLTDEGLAEAWAHIVGLAGTYESHGDTDAVRIGDVTTTNTPLSFEAGEFVARITFRDDRTLAGLYILDPQAAGGVARDVSP</sequence>
<protein>
    <recommendedName>
        <fullName evidence="1">DUF3887 domain-containing protein</fullName>
    </recommendedName>
</protein>
<dbReference type="InterPro" id="IPR024981">
    <property type="entry name" value="DUF3887"/>
</dbReference>
<dbReference type="AlphaFoldDB" id="A0A4R8SXK0"/>
<accession>A0A4R8SXK0</accession>
<gene>
    <name evidence="2" type="ORF">CCUG60884_00512</name>
</gene>
<reference evidence="2 3" key="1">
    <citation type="journal article" date="2019" name="Sci. Rep.">
        <title>Extended insight into the Mycobacterium chelonae-abscessus complex through whole genome sequencing of Mycobacterium salmoniphilum outbreak and Mycobacterium salmoniphilum-like strains.</title>
        <authorList>
            <person name="Behra P.R.K."/>
            <person name="Das S."/>
            <person name="Pettersson B.M.F."/>
            <person name="Shirreff L."/>
            <person name="DuCote T."/>
            <person name="Jacobsson K.G."/>
            <person name="Ennis D.G."/>
            <person name="Kirsebom L.A."/>
        </authorList>
    </citation>
    <scope>NUCLEOTIDE SEQUENCE [LARGE SCALE GENOMIC DNA]</scope>
    <source>
        <strain evidence="2 3">CCUG 60884</strain>
    </source>
</reference>
<evidence type="ECO:0000313" key="2">
    <source>
        <dbReference type="EMBL" id="TEA08032.1"/>
    </source>
</evidence>
<dbReference type="Gene3D" id="3.10.450.590">
    <property type="match status" value="1"/>
</dbReference>
<evidence type="ECO:0000313" key="3">
    <source>
        <dbReference type="Proteomes" id="UP000294604"/>
    </source>
</evidence>
<dbReference type="RefSeq" id="WP_134081376.1">
    <property type="nucleotide sequence ID" value="NZ_PECL01000006.1"/>
</dbReference>
<dbReference type="EMBL" id="PECL01000006">
    <property type="protein sequence ID" value="TEA08032.1"/>
    <property type="molecule type" value="Genomic_DNA"/>
</dbReference>
<dbReference type="Pfam" id="PF13026">
    <property type="entry name" value="DUF3887"/>
    <property type="match status" value="1"/>
</dbReference>
<feature type="domain" description="DUF3887" evidence="1">
    <location>
        <begin position="106"/>
        <end position="195"/>
    </location>
</feature>
<evidence type="ECO:0000259" key="1">
    <source>
        <dbReference type="Pfam" id="PF13026"/>
    </source>
</evidence>
<dbReference type="Proteomes" id="UP000294604">
    <property type="component" value="Unassembled WGS sequence"/>
</dbReference>
<proteinExistence type="predicted"/>
<comment type="caution">
    <text evidence="2">The sequence shown here is derived from an EMBL/GenBank/DDBJ whole genome shotgun (WGS) entry which is preliminary data.</text>
</comment>
<organism evidence="2 3">
    <name type="scientific">Mycobacteroides salmoniphilum</name>
    <dbReference type="NCBI Taxonomy" id="404941"/>
    <lineage>
        <taxon>Bacteria</taxon>
        <taxon>Bacillati</taxon>
        <taxon>Actinomycetota</taxon>
        <taxon>Actinomycetes</taxon>
        <taxon>Mycobacteriales</taxon>
        <taxon>Mycobacteriaceae</taxon>
        <taxon>Mycobacteroides</taxon>
    </lineage>
</organism>
<name>A0A4R8SXK0_9MYCO</name>